<evidence type="ECO:0000256" key="2">
    <source>
        <dbReference type="SAM" id="SignalP"/>
    </source>
</evidence>
<evidence type="ECO:0000313" key="4">
    <source>
        <dbReference type="EMBL" id="AYF97865.1"/>
    </source>
</evidence>
<gene>
    <name evidence="4" type="ORF">D7I47_06060</name>
</gene>
<dbReference type="SUPFAM" id="SSF53850">
    <property type="entry name" value="Periplasmic binding protein-like II"/>
    <property type="match status" value="1"/>
</dbReference>
<keyword evidence="1 2" id="KW-0732">Signal</keyword>
<feature type="signal peptide" evidence="2">
    <location>
        <begin position="1"/>
        <end position="27"/>
    </location>
</feature>
<keyword evidence="5" id="KW-1185">Reference proteome</keyword>
<feature type="domain" description="Solute-binding protein family 3/N-terminal" evidence="3">
    <location>
        <begin position="74"/>
        <end position="290"/>
    </location>
</feature>
<sequence length="304" mass="32588">MKPAPDRRHSMQRRITALAAVSAAALALVLVGCSSDGGSGGGEASGPNGFGDCDLPGEAGSIELDPIVDGQLSVVTVLPNPGWWNGTTPENLTDGFEMCMLADIAHRAGLEKMTIKVLSWDQYISGSFTDYDLGAVVTSITEERKAIFTFSDPYYTSNRSVTVQKDSKYDETNIRDAKIGTIQSTTNSKWLTDVLKPTQDLALFSDGPEMFAALAAGQVDAIVTDTETALTQSKPYADQLEIIGQWKADDDWGMVMPLDTPNVDAVNEALAAMKADGTMDFLSEKYLAPLFGIDPASIRFLDAP</sequence>
<proteinExistence type="predicted"/>
<evidence type="ECO:0000259" key="3">
    <source>
        <dbReference type="SMART" id="SM00062"/>
    </source>
</evidence>
<accession>A0A387B9M1</accession>
<dbReference type="EMBL" id="CP032630">
    <property type="protein sequence ID" value="AYF97865.1"/>
    <property type="molecule type" value="Genomic_DNA"/>
</dbReference>
<dbReference type="Pfam" id="PF00497">
    <property type="entry name" value="SBP_bac_3"/>
    <property type="match status" value="1"/>
</dbReference>
<dbReference type="AlphaFoldDB" id="A0A387B9M1"/>
<name>A0A387B9M1_9MICO</name>
<dbReference type="Gene3D" id="3.40.190.10">
    <property type="entry name" value="Periplasmic binding protein-like II"/>
    <property type="match status" value="2"/>
</dbReference>
<dbReference type="CDD" id="cd13530">
    <property type="entry name" value="PBP2_peptides_like"/>
    <property type="match status" value="1"/>
</dbReference>
<dbReference type="Proteomes" id="UP000278886">
    <property type="component" value="Chromosome"/>
</dbReference>
<feature type="chain" id="PRO_5038382172" evidence="2">
    <location>
        <begin position="28"/>
        <end position="304"/>
    </location>
</feature>
<dbReference type="InterPro" id="IPR001638">
    <property type="entry name" value="Solute-binding_3/MltF_N"/>
</dbReference>
<dbReference type="PROSITE" id="PS51257">
    <property type="entry name" value="PROKAR_LIPOPROTEIN"/>
    <property type="match status" value="1"/>
</dbReference>
<reference evidence="5" key="1">
    <citation type="submission" date="2018-09" db="EMBL/GenBank/DDBJ databases">
        <title>Genome sequencing of strain 2DFWR-13.</title>
        <authorList>
            <person name="Heo J."/>
            <person name="Kim S.-J."/>
            <person name="Kwon S.-W."/>
        </authorList>
    </citation>
    <scope>NUCLEOTIDE SEQUENCE [LARGE SCALE GENOMIC DNA]</scope>
    <source>
        <strain evidence="5">2DFWR-13</strain>
    </source>
</reference>
<dbReference type="KEGG" id="lyd:D7I47_06060"/>
<protein>
    <submittedName>
        <fullName evidence="4">Amino acid ABC transporter substrate-binding protein</fullName>
    </submittedName>
</protein>
<dbReference type="SMART" id="SM00062">
    <property type="entry name" value="PBPb"/>
    <property type="match status" value="1"/>
</dbReference>
<evidence type="ECO:0000256" key="1">
    <source>
        <dbReference type="ARBA" id="ARBA00022729"/>
    </source>
</evidence>
<dbReference type="PANTHER" id="PTHR35936">
    <property type="entry name" value="MEMBRANE-BOUND LYTIC MUREIN TRANSGLYCOSYLASE F"/>
    <property type="match status" value="1"/>
</dbReference>
<organism evidence="4 5">
    <name type="scientific">Protaetiibacter intestinalis</name>
    <dbReference type="NCBI Taxonomy" id="2419774"/>
    <lineage>
        <taxon>Bacteria</taxon>
        <taxon>Bacillati</taxon>
        <taxon>Actinomycetota</taxon>
        <taxon>Actinomycetes</taxon>
        <taxon>Micrococcales</taxon>
        <taxon>Microbacteriaceae</taxon>
        <taxon>Protaetiibacter</taxon>
    </lineage>
</organism>
<evidence type="ECO:0000313" key="5">
    <source>
        <dbReference type="Proteomes" id="UP000278886"/>
    </source>
</evidence>
<dbReference type="PANTHER" id="PTHR35936:SF17">
    <property type="entry name" value="ARGININE-BINDING EXTRACELLULAR PROTEIN ARTP"/>
    <property type="match status" value="1"/>
</dbReference>